<protein>
    <submittedName>
        <fullName evidence="2">Uncharacterized protein</fullName>
    </submittedName>
</protein>
<keyword evidence="1" id="KW-0472">Membrane</keyword>
<organism evidence="2 3">
    <name type="scientific">Tissierella praeacuta DSM 18095</name>
    <dbReference type="NCBI Taxonomy" id="1123404"/>
    <lineage>
        <taxon>Bacteria</taxon>
        <taxon>Bacillati</taxon>
        <taxon>Bacillota</taxon>
        <taxon>Tissierellia</taxon>
        <taxon>Tissierellales</taxon>
        <taxon>Tissierellaceae</taxon>
        <taxon>Tissierella</taxon>
    </lineage>
</organism>
<dbReference type="GeneID" id="90995730"/>
<proteinExistence type="predicted"/>
<evidence type="ECO:0000313" key="2">
    <source>
        <dbReference type="EMBL" id="SHE64467.1"/>
    </source>
</evidence>
<gene>
    <name evidence="2" type="ORF">SAMN02745784_01369</name>
</gene>
<feature type="transmembrane region" description="Helical" evidence="1">
    <location>
        <begin position="6"/>
        <end position="28"/>
    </location>
</feature>
<keyword evidence="1" id="KW-0812">Transmembrane</keyword>
<name>A0A1M4V6E6_9FIRM</name>
<dbReference type="RefSeq" id="WP_072974622.1">
    <property type="nucleotide sequence ID" value="NZ_FQTY01000004.1"/>
</dbReference>
<evidence type="ECO:0000313" key="3">
    <source>
        <dbReference type="Proteomes" id="UP000184114"/>
    </source>
</evidence>
<evidence type="ECO:0000256" key="1">
    <source>
        <dbReference type="SAM" id="Phobius"/>
    </source>
</evidence>
<dbReference type="EMBL" id="FQTY01000004">
    <property type="protein sequence ID" value="SHE64467.1"/>
    <property type="molecule type" value="Genomic_DNA"/>
</dbReference>
<dbReference type="Proteomes" id="UP000184114">
    <property type="component" value="Unassembled WGS sequence"/>
</dbReference>
<dbReference type="AlphaFoldDB" id="A0A1M4V6E6"/>
<reference evidence="3" key="1">
    <citation type="submission" date="2016-11" db="EMBL/GenBank/DDBJ databases">
        <authorList>
            <person name="Varghese N."/>
            <person name="Submissions S."/>
        </authorList>
    </citation>
    <scope>NUCLEOTIDE SEQUENCE [LARGE SCALE GENOMIC DNA]</scope>
    <source>
        <strain evidence="3">DSM 18095</strain>
    </source>
</reference>
<accession>A0A1M4V6E6</accession>
<keyword evidence="3" id="KW-1185">Reference proteome</keyword>
<sequence length="114" mass="13103">MKKSFIVFGVLLIMIFTSISIWGSNFIVKDEMKMEPNVKRVVTVGYSEKDKEEIFGDLSDEEINKILQEKVEELMKNGKLDLQNIENKDSIDLDKLIISVSDRNSNCDNLDLTK</sequence>
<keyword evidence="1" id="KW-1133">Transmembrane helix</keyword>
<dbReference type="STRING" id="1123404.SAMN02745784_01369"/>